<dbReference type="AlphaFoldDB" id="A0A1B5L791"/>
<evidence type="ECO:0000259" key="5">
    <source>
        <dbReference type="PROSITE" id="PS50110"/>
    </source>
</evidence>
<feature type="compositionally biased region" description="Low complexity" evidence="3">
    <location>
        <begin position="472"/>
        <end position="486"/>
    </location>
</feature>
<dbReference type="SUPFAM" id="SSF55781">
    <property type="entry name" value="GAF domain-like"/>
    <property type="match status" value="1"/>
</dbReference>
<evidence type="ECO:0000259" key="4">
    <source>
        <dbReference type="PROSITE" id="PS50109"/>
    </source>
</evidence>
<feature type="domain" description="Response regulatory" evidence="5">
    <location>
        <begin position="1136"/>
        <end position="1257"/>
    </location>
</feature>
<evidence type="ECO:0000256" key="3">
    <source>
        <dbReference type="SAM" id="MobiDB-lite"/>
    </source>
</evidence>
<dbReference type="InterPro" id="IPR003594">
    <property type="entry name" value="HATPase_dom"/>
</dbReference>
<dbReference type="Pfam" id="PF00072">
    <property type="entry name" value="Response_reg"/>
    <property type="match status" value="1"/>
</dbReference>
<evidence type="ECO:0000313" key="6">
    <source>
        <dbReference type="EMBL" id="GAO19375.1"/>
    </source>
</evidence>
<sequence length="1270" mass="138093">MVTIPGPISEANRVRETFRYESALIAGTVPNDPEQLIPSCQLRSSSDASLTSFAQLAVLRLGVSRALVSLFDGSNQYVVAEATQDLSLRPRDVASGFPLWLSGTWIPRSLGICDHVLCCSLSPPSVTENELAVLVVDDLSQDARFRDQPILRHEWPRNRFYAGVAIRSRSGINIGVLSVFDDEPRNGLDSSGLKTMRELSAVIMNHFESKRTSAAKRLSEHMIRGIGNFVDGSTTLTRRKTRRGSAFKNGRVATRVEVEASNEDGVHGAPTLTSSAVIGLAPPDTAHLAAYAATGESASQIDSTTASPDVDEKQDPFSEAVQPGIHYPSNHETEEEATSVRIKEDEYTCKARKIFDKASKIIRESMEIDGVVFLETPLSSFSDRDHANWIKHGKESSSSSSSDEKILSFMSMSKDGAPDPAADATRPLASNIAKVSDAPPPFRIPDKFLRKLLRRYPGGNIFNFDEYGSVQSSDSSSEETTSADADGTGGGDRVRKTTSSPRSRMKHSEQEVLMRMLPGARCIAFVPVWDPQEQRWFAGAFAYTKTHTRIFTARGDLSYLVAFGAVAMAEVSRLKATLADKSKMDMLGSLSHELRSPLHGVVFGSELLHETSLDSFQKDVLHTVEICGRTLLDTVNHLLDWTKINNLSTKKAARRAVVGGRDAETNASQDGAEPSKIAANLISLTGHVPIDMLVEEVVESVFVGHTYQKLTVARSAKASPPNDDRGALRRFDAMQVAMDEPETACSASNNVAMSLYIEPAASWTFYTQAGALRRVVMNLVGNSLKYTEKGFIAVRISQSPWPSPPNSEQARTGRDVRNVCIMVSDSGQGMSEDYLHNRLFVPFSQENRMSPGVGLGLSFVKRITSALGGHIQVQSRVGHGTTITVSLPLETTSASLPPVPGGQHTLEGDIEQGADSFAPEMAKLKGLRVRFLGFKSAASATAAATAKPARRFPAMGSQHDVGSTLTATCRKWLQMHVLECQENMGATVDVILCSQDHADRFLANATRPLIPTPVVIVCRNALLVREMKAKWAEASKDQKFLVNQLLEFISEPVGPRKLAKVLASSLERRQAMVSVSMPPELTPPAEPEPDRYLAALADGGSTSGGIASERCESPWPDPEDEQRADGSREGHAMSSKFLIVDDNPINIKILSSCMDKMGLEHDVARDGKEAVEAFKRNAGAYRCIFMDITMPVMNGYEATSLIRQQEREAELPACVIIALTGLASVQAQQEAAASGIDLFLTKPAKIRELKHILALKGWVLVVAGRAAFAE</sequence>
<evidence type="ECO:0000256" key="1">
    <source>
        <dbReference type="ARBA" id="ARBA00022553"/>
    </source>
</evidence>
<dbReference type="FunFam" id="1.10.287.130:FF:000023">
    <property type="entry name" value="Sensor histidine kinase/response regulator, putative"/>
    <property type="match status" value="1"/>
</dbReference>
<dbReference type="InterPro" id="IPR005467">
    <property type="entry name" value="His_kinase_dom"/>
</dbReference>
<dbReference type="PRINTS" id="PR00344">
    <property type="entry name" value="BCTRLSENSOR"/>
</dbReference>
<dbReference type="SMART" id="SM00388">
    <property type="entry name" value="HisKA"/>
    <property type="match status" value="1"/>
</dbReference>
<dbReference type="SMART" id="SM00387">
    <property type="entry name" value="HATPase_c"/>
    <property type="match status" value="1"/>
</dbReference>
<dbReference type="Pfam" id="PF02518">
    <property type="entry name" value="HATPase_c"/>
    <property type="match status" value="1"/>
</dbReference>
<dbReference type="CDD" id="cd17546">
    <property type="entry name" value="REC_hyHK_CKI1_RcsC-like"/>
    <property type="match status" value="1"/>
</dbReference>
<dbReference type="SUPFAM" id="SSF47384">
    <property type="entry name" value="Homodimeric domain of signal transducing histidine kinase"/>
    <property type="match status" value="1"/>
</dbReference>
<dbReference type="EMBL" id="BBTG02000029">
    <property type="protein sequence ID" value="GAO19375.1"/>
    <property type="molecule type" value="Genomic_DNA"/>
</dbReference>
<dbReference type="Gene3D" id="1.10.287.130">
    <property type="match status" value="1"/>
</dbReference>
<comment type="caution">
    <text evidence="6">The sequence shown here is derived from an EMBL/GenBank/DDBJ whole genome shotgun (WGS) entry which is preliminary data.</text>
</comment>
<dbReference type="InterPro" id="IPR029016">
    <property type="entry name" value="GAF-like_dom_sf"/>
</dbReference>
<dbReference type="Gene3D" id="3.30.565.10">
    <property type="entry name" value="Histidine kinase-like ATPase, C-terminal domain"/>
    <property type="match status" value="1"/>
</dbReference>
<dbReference type="Proteomes" id="UP000054053">
    <property type="component" value="Unassembled WGS sequence"/>
</dbReference>
<dbReference type="Pfam" id="PF00512">
    <property type="entry name" value="HisKA"/>
    <property type="match status" value="1"/>
</dbReference>
<feature type="modified residue" description="4-aspartylphosphate" evidence="2">
    <location>
        <position position="1187"/>
    </location>
</feature>
<dbReference type="InterPro" id="IPR004358">
    <property type="entry name" value="Sig_transdc_His_kin-like_C"/>
</dbReference>
<dbReference type="SMART" id="SM00448">
    <property type="entry name" value="REC"/>
    <property type="match status" value="1"/>
</dbReference>
<feature type="compositionally biased region" description="Basic and acidic residues" evidence="3">
    <location>
        <begin position="1121"/>
        <end position="1130"/>
    </location>
</feature>
<organism evidence="6 7">
    <name type="scientific">Ustilaginoidea virens</name>
    <name type="common">Rice false smut fungus</name>
    <name type="synonym">Villosiclava virens</name>
    <dbReference type="NCBI Taxonomy" id="1159556"/>
    <lineage>
        <taxon>Eukaryota</taxon>
        <taxon>Fungi</taxon>
        <taxon>Dikarya</taxon>
        <taxon>Ascomycota</taxon>
        <taxon>Pezizomycotina</taxon>
        <taxon>Sordariomycetes</taxon>
        <taxon>Hypocreomycetidae</taxon>
        <taxon>Hypocreales</taxon>
        <taxon>Clavicipitaceae</taxon>
        <taxon>Ustilaginoidea</taxon>
    </lineage>
</organism>
<dbReference type="InterPro" id="IPR011006">
    <property type="entry name" value="CheY-like_superfamily"/>
</dbReference>
<name>A0A1B5L791_USTVR</name>
<evidence type="ECO:0000313" key="7">
    <source>
        <dbReference type="Proteomes" id="UP000054053"/>
    </source>
</evidence>
<dbReference type="InterPro" id="IPR050956">
    <property type="entry name" value="2C_system_His_kinase"/>
</dbReference>
<dbReference type="CDD" id="cd00082">
    <property type="entry name" value="HisKA"/>
    <property type="match status" value="1"/>
</dbReference>
<feature type="compositionally biased region" description="Polar residues" evidence="3">
    <location>
        <begin position="296"/>
        <end position="307"/>
    </location>
</feature>
<dbReference type="SUPFAM" id="SSF55874">
    <property type="entry name" value="ATPase domain of HSP90 chaperone/DNA topoisomerase II/histidine kinase"/>
    <property type="match status" value="1"/>
</dbReference>
<dbReference type="GO" id="GO:0000155">
    <property type="term" value="F:phosphorelay sensor kinase activity"/>
    <property type="evidence" value="ECO:0007669"/>
    <property type="project" value="InterPro"/>
</dbReference>
<accession>A0A1B5L791</accession>
<evidence type="ECO:0000256" key="2">
    <source>
        <dbReference type="PROSITE-ProRule" id="PRU00169"/>
    </source>
</evidence>
<proteinExistence type="predicted"/>
<dbReference type="InterPro" id="IPR003661">
    <property type="entry name" value="HisK_dim/P_dom"/>
</dbReference>
<dbReference type="PANTHER" id="PTHR43719">
    <property type="entry name" value="TWO-COMPONENT HISTIDINE KINASE"/>
    <property type="match status" value="1"/>
</dbReference>
<dbReference type="PROSITE" id="PS50110">
    <property type="entry name" value="RESPONSE_REGULATORY"/>
    <property type="match status" value="1"/>
</dbReference>
<dbReference type="PROSITE" id="PS50109">
    <property type="entry name" value="HIS_KIN"/>
    <property type="match status" value="1"/>
</dbReference>
<dbReference type="Gene3D" id="3.30.450.40">
    <property type="match status" value="1"/>
</dbReference>
<feature type="domain" description="Histidine kinase" evidence="4">
    <location>
        <begin position="589"/>
        <end position="891"/>
    </location>
</feature>
<feature type="region of interest" description="Disordered" evidence="3">
    <location>
        <begin position="1101"/>
        <end position="1130"/>
    </location>
</feature>
<reference evidence="7" key="1">
    <citation type="journal article" date="2016" name="Genome Announc.">
        <title>Genome sequence of Ustilaginoidea virens IPU010, a rice pathogenic fungus causing false smut.</title>
        <authorList>
            <person name="Kumagai T."/>
            <person name="Ishii T."/>
            <person name="Terai G."/>
            <person name="Umemura M."/>
            <person name="Machida M."/>
            <person name="Asai K."/>
        </authorList>
    </citation>
    <scope>NUCLEOTIDE SEQUENCE [LARGE SCALE GENOMIC DNA]</scope>
    <source>
        <strain evidence="7">IPU010</strain>
    </source>
</reference>
<dbReference type="Gene3D" id="3.40.50.2300">
    <property type="match status" value="1"/>
</dbReference>
<feature type="region of interest" description="Disordered" evidence="3">
    <location>
        <begin position="295"/>
        <end position="336"/>
    </location>
</feature>
<keyword evidence="1 2" id="KW-0597">Phosphoprotein</keyword>
<dbReference type="InterPro" id="IPR001789">
    <property type="entry name" value="Sig_transdc_resp-reg_receiver"/>
</dbReference>
<gene>
    <name evidence="6" type="ORF">UVI_02045600</name>
</gene>
<dbReference type="InterPro" id="IPR036890">
    <property type="entry name" value="HATPase_C_sf"/>
</dbReference>
<protein>
    <submittedName>
        <fullName evidence="6">Uncharacterized protein</fullName>
    </submittedName>
</protein>
<feature type="region of interest" description="Disordered" evidence="3">
    <location>
        <begin position="467"/>
        <end position="509"/>
    </location>
</feature>
<dbReference type="PANTHER" id="PTHR43719:SF69">
    <property type="entry name" value="HISTIDINE KINASE G7"/>
    <property type="match status" value="1"/>
</dbReference>
<dbReference type="SUPFAM" id="SSF52172">
    <property type="entry name" value="CheY-like"/>
    <property type="match status" value="1"/>
</dbReference>
<dbReference type="InterPro" id="IPR036097">
    <property type="entry name" value="HisK_dim/P_sf"/>
</dbReference>